<dbReference type="OrthoDB" id="5382283at2"/>
<evidence type="ECO:0000313" key="2">
    <source>
        <dbReference type="Proteomes" id="UP000034883"/>
    </source>
</evidence>
<dbReference type="EMBL" id="CP011125">
    <property type="protein sequence ID" value="AKF09033.1"/>
    <property type="molecule type" value="Genomic_DNA"/>
</dbReference>
<proteinExistence type="predicted"/>
<name>A0A0F6W764_9BACT</name>
<organism evidence="1 2">
    <name type="scientific">Sandaracinus amylolyticus</name>
    <dbReference type="NCBI Taxonomy" id="927083"/>
    <lineage>
        <taxon>Bacteria</taxon>
        <taxon>Pseudomonadati</taxon>
        <taxon>Myxococcota</taxon>
        <taxon>Polyangia</taxon>
        <taxon>Polyangiales</taxon>
        <taxon>Sandaracinaceae</taxon>
        <taxon>Sandaracinus</taxon>
    </lineage>
</organism>
<keyword evidence="2" id="KW-1185">Reference proteome</keyword>
<protein>
    <submittedName>
        <fullName evidence="1">Uncharacterized protein</fullName>
    </submittedName>
</protein>
<dbReference type="AlphaFoldDB" id="A0A0F6W764"/>
<dbReference type="KEGG" id="samy:DB32_006182"/>
<dbReference type="Proteomes" id="UP000034883">
    <property type="component" value="Chromosome"/>
</dbReference>
<evidence type="ECO:0000313" key="1">
    <source>
        <dbReference type="EMBL" id="AKF09033.1"/>
    </source>
</evidence>
<dbReference type="RefSeq" id="WP_053236123.1">
    <property type="nucleotide sequence ID" value="NZ_CP011125.1"/>
</dbReference>
<sequence length="146" mass="15409">MGLNRLFVSQSKLDQWLSEELVDVDGEVMTTKNDGNRFNLKTAVLFLEEVTGAGDPSDLIGKVKDLEQIQTVGGEYASGSVILGDHAYNVVEGFVGDPILDGSTADAGAANTGDTLAAAMRSITGDPAREGELDLLARFFLASRGT</sequence>
<accession>A0A0F6W764</accession>
<reference evidence="1 2" key="1">
    <citation type="submission" date="2015-03" db="EMBL/GenBank/DDBJ databases">
        <title>Genome assembly of Sandaracinus amylolyticus DSM 53668.</title>
        <authorList>
            <person name="Sharma G."/>
            <person name="Subramanian S."/>
        </authorList>
    </citation>
    <scope>NUCLEOTIDE SEQUENCE [LARGE SCALE GENOMIC DNA]</scope>
    <source>
        <strain evidence="1 2">DSM 53668</strain>
    </source>
</reference>
<gene>
    <name evidence="1" type="ORF">DB32_006182</name>
</gene>
<dbReference type="STRING" id="927083.DB32_006182"/>